<dbReference type="Gene3D" id="1.25.10.10">
    <property type="entry name" value="Leucine-rich Repeat Variant"/>
    <property type="match status" value="2"/>
</dbReference>
<evidence type="ECO:0000259" key="2">
    <source>
        <dbReference type="Pfam" id="PF00931"/>
    </source>
</evidence>
<dbReference type="SUPFAM" id="SSF52540">
    <property type="entry name" value="P-loop containing nucleoside triphosphate hydrolases"/>
    <property type="match status" value="1"/>
</dbReference>
<reference evidence="3 4" key="1">
    <citation type="journal article" date="2015" name="Proc. Natl. Acad. Sci. U.S.A.">
        <title>The resurrection genome of Boea hygrometrica: A blueprint for survival of dehydration.</title>
        <authorList>
            <person name="Xiao L."/>
            <person name="Yang G."/>
            <person name="Zhang L."/>
            <person name="Yang X."/>
            <person name="Zhao S."/>
            <person name="Ji Z."/>
            <person name="Zhou Q."/>
            <person name="Hu M."/>
            <person name="Wang Y."/>
            <person name="Chen M."/>
            <person name="Xu Y."/>
            <person name="Jin H."/>
            <person name="Xiao X."/>
            <person name="Hu G."/>
            <person name="Bao F."/>
            <person name="Hu Y."/>
            <person name="Wan P."/>
            <person name="Li L."/>
            <person name="Deng X."/>
            <person name="Kuang T."/>
            <person name="Xiang C."/>
            <person name="Zhu J.K."/>
            <person name="Oliver M.J."/>
            <person name="He Y."/>
        </authorList>
    </citation>
    <scope>NUCLEOTIDE SEQUENCE [LARGE SCALE GENOMIC DNA]</scope>
    <source>
        <strain evidence="4">cv. XS01</strain>
    </source>
</reference>
<dbReference type="Proteomes" id="UP000250235">
    <property type="component" value="Unassembled WGS sequence"/>
</dbReference>
<sequence length="1045" mass="116648">MDALQVISSVTQIVSSMVSAIGAMEQASRDLDEAPKRIRGLEEFVYELETLARRIKQKHTHKLHNPQLDRQIQSLNSLIDRLHPNIVKARTAVSRSKAKNFTKIIWNSMIGDPLGKILNSMRHDLNWWLESQILTENVENMIENRAKAIPIRLKVGSEHGYPISSKCAYVRSLLEQNGHRRVVLVVGLSGIGKSCLARQVASDLPSKFVDGAVEIGFGQYCSRVACHGDKDEYQRRLARKLCKFLVQIGFWKKMKDENCRDLEYVSCLLQEALYGKRILILLDDVWEQDIVERFAKLYDNDCMYLVTTRNESVYEIAEAEKIELGKDDIQEISKSVLLYHTLLRVDELPEVAGKLLERCGHHPLTVAVMGKALRKETRSEKWEKAIANLSTYAECAPGPISYVNEKEAENTVTIFGSLEFSLNAMSMDSKRLFVALASLSWAEPIPEICLEAVWSVLGPDILFSLTVCKLIESSLLIKIEVDSSYQIHDMVSLYLDSKTNDSVKMLLTDSGSEKKAFVSPWLFIFGKDTVKIVAEQTIEHSLGLFNEKQAVITLEAITQALEVSTSISEFEASRVSFCKILGPKISRLISSGSQDLVVASAIAITNIFTKIDYSDYLPSLEKTETVHKCADILDSCEDPLIQTSILTVLANLAEFGSQRTADEVLQRLPMSQLATLLSPLSEEWHESVFTTLMSLTRAGKSKAVEKMFSFEIDKSLIKLLETGSDVAQNNAIVLLKAFYELGGAGSSSLRPGTLNLLPWQARLRLEKFVLSDQTSLASPKPQTFEDLIQNLLSSESKRISEAMQDLIPIIEKVEDSRTRDMILDSPLIKRLSELLQYGQIMQKDQIKSESAFLLMKLACSGGEPFIMKFLEHGVVIELVKMMQCTITELQDSAYTTLHNMLFSSGGGLVVNQILQASVLERLVHSMESKSPKTREVSVHCILDIVEVGNKTCMERMFGLQVVEKLVKIEKGAGGSGEYVVGLLKGISKCKNLTPTERKVMKQQVIRKVRGALKNHKSQAQILAAVDAFMSEGSRGAGSSGNRKKT</sequence>
<dbReference type="SUPFAM" id="SSF48371">
    <property type="entry name" value="ARM repeat"/>
    <property type="match status" value="1"/>
</dbReference>
<dbReference type="PANTHER" id="PTHR19851:SF7">
    <property type="entry name" value="F-BOX DOMAIN-CONTAINING PROTEIN"/>
    <property type="match status" value="1"/>
</dbReference>
<evidence type="ECO:0000313" key="3">
    <source>
        <dbReference type="EMBL" id="KZV56064.1"/>
    </source>
</evidence>
<dbReference type="GO" id="GO:0043531">
    <property type="term" value="F:ADP binding"/>
    <property type="evidence" value="ECO:0007669"/>
    <property type="project" value="InterPro"/>
</dbReference>
<proteinExistence type="predicted"/>
<dbReference type="EMBL" id="KQ988415">
    <property type="protein sequence ID" value="KZV56064.1"/>
    <property type="molecule type" value="Genomic_DNA"/>
</dbReference>
<feature type="domain" description="NB-ARC" evidence="2">
    <location>
        <begin position="172"/>
        <end position="320"/>
    </location>
</feature>
<dbReference type="InterPro" id="IPR027417">
    <property type="entry name" value="P-loop_NTPase"/>
</dbReference>
<dbReference type="InterPro" id="IPR011989">
    <property type="entry name" value="ARM-like"/>
</dbReference>
<keyword evidence="4" id="KW-1185">Reference proteome</keyword>
<evidence type="ECO:0000256" key="1">
    <source>
        <dbReference type="ARBA" id="ARBA00022614"/>
    </source>
</evidence>
<accession>A0A2Z7DF83</accession>
<organism evidence="3 4">
    <name type="scientific">Dorcoceras hygrometricum</name>
    <dbReference type="NCBI Taxonomy" id="472368"/>
    <lineage>
        <taxon>Eukaryota</taxon>
        <taxon>Viridiplantae</taxon>
        <taxon>Streptophyta</taxon>
        <taxon>Embryophyta</taxon>
        <taxon>Tracheophyta</taxon>
        <taxon>Spermatophyta</taxon>
        <taxon>Magnoliopsida</taxon>
        <taxon>eudicotyledons</taxon>
        <taxon>Gunneridae</taxon>
        <taxon>Pentapetalae</taxon>
        <taxon>asterids</taxon>
        <taxon>lamiids</taxon>
        <taxon>Lamiales</taxon>
        <taxon>Gesneriaceae</taxon>
        <taxon>Didymocarpoideae</taxon>
        <taxon>Trichosporeae</taxon>
        <taxon>Loxocarpinae</taxon>
        <taxon>Dorcoceras</taxon>
    </lineage>
</organism>
<dbReference type="Gene3D" id="3.40.50.300">
    <property type="entry name" value="P-loop containing nucleotide triphosphate hydrolases"/>
    <property type="match status" value="1"/>
</dbReference>
<dbReference type="InterPro" id="IPR016024">
    <property type="entry name" value="ARM-type_fold"/>
</dbReference>
<dbReference type="Gene3D" id="1.10.8.430">
    <property type="entry name" value="Helical domain of apoptotic protease-activating factors"/>
    <property type="match status" value="1"/>
</dbReference>
<protein>
    <recommendedName>
        <fullName evidence="2">NB-ARC domain-containing protein</fullName>
    </recommendedName>
</protein>
<dbReference type="PRINTS" id="PR00364">
    <property type="entry name" value="DISEASERSIST"/>
</dbReference>
<keyword evidence="1" id="KW-0433">Leucine-rich repeat</keyword>
<dbReference type="Pfam" id="PF00931">
    <property type="entry name" value="NB-ARC"/>
    <property type="match status" value="1"/>
</dbReference>
<dbReference type="InterPro" id="IPR042197">
    <property type="entry name" value="Apaf_helical"/>
</dbReference>
<dbReference type="PANTHER" id="PTHR19851">
    <property type="entry name" value="OS02G0203500 PROTEIN"/>
    <property type="match status" value="1"/>
</dbReference>
<name>A0A2Z7DF83_9LAMI</name>
<dbReference type="InterPro" id="IPR002182">
    <property type="entry name" value="NB-ARC"/>
</dbReference>
<dbReference type="OrthoDB" id="1357022at2759"/>
<gene>
    <name evidence="3" type="ORF">F511_06081</name>
</gene>
<dbReference type="AlphaFoldDB" id="A0A2Z7DF83"/>
<evidence type="ECO:0000313" key="4">
    <source>
        <dbReference type="Proteomes" id="UP000250235"/>
    </source>
</evidence>